<comment type="caution">
    <text evidence="2">The sequence shown here is derived from an EMBL/GenBank/DDBJ whole genome shotgun (WGS) entry which is preliminary data.</text>
</comment>
<dbReference type="Pfam" id="PF07475">
    <property type="entry name" value="Hpr_kinase_C"/>
    <property type="match status" value="1"/>
</dbReference>
<evidence type="ECO:0000313" key="2">
    <source>
        <dbReference type="EMBL" id="MCH1626273.1"/>
    </source>
</evidence>
<dbReference type="GO" id="GO:0006109">
    <property type="term" value="P:regulation of carbohydrate metabolic process"/>
    <property type="evidence" value="ECO:0007669"/>
    <property type="project" value="InterPro"/>
</dbReference>
<evidence type="ECO:0000313" key="3">
    <source>
        <dbReference type="Proteomes" id="UP001431131"/>
    </source>
</evidence>
<dbReference type="Proteomes" id="UP001431131">
    <property type="component" value="Unassembled WGS sequence"/>
</dbReference>
<dbReference type="InterPro" id="IPR011104">
    <property type="entry name" value="Hpr_kin/Pase_C"/>
</dbReference>
<evidence type="ECO:0000259" key="1">
    <source>
        <dbReference type="Pfam" id="PF07475"/>
    </source>
</evidence>
<name>A0AAW5E0Y5_9BACI</name>
<keyword evidence="3" id="KW-1185">Reference proteome</keyword>
<dbReference type="Gene3D" id="3.40.50.300">
    <property type="entry name" value="P-loop containing nucleotide triphosphate hydrolases"/>
    <property type="match status" value="1"/>
</dbReference>
<proteinExistence type="predicted"/>
<dbReference type="RefSeq" id="WP_240256191.1">
    <property type="nucleotide sequence ID" value="NZ_JAKTTI010000020.1"/>
</dbReference>
<sequence>MFFFSEEYFYKVFGLTVSSVYFLPEAPLTYVNDNQVDIVITETDLSLLWADFADRNNFFIVEEDFIMFQVPDVAIFKIEHGNTILVSPYPNVSHDHIRLYLLGTCMGAILLQRKILPLHGSAVVINGKAYAIVGDSGAGKSTLASAFIKRGYSLLSDDVIAVTLADGNQPIVTPAYPQQKLWQESIDQFGMDSGQYRPVIQRETKFAIPVKEHFKTEPTPLAGVIELTKKENGRIEITPIQDLERLLKLFQHTYRNFLIARSGLMDWHFETLTKIVNKLDLYQIKRPTTYFTAHELVDLILAKLQKEKVR</sequence>
<dbReference type="EMBL" id="JAKTTI010000020">
    <property type="protein sequence ID" value="MCH1626273.1"/>
    <property type="molecule type" value="Genomic_DNA"/>
</dbReference>
<dbReference type="SUPFAM" id="SSF53795">
    <property type="entry name" value="PEP carboxykinase-like"/>
    <property type="match status" value="1"/>
</dbReference>
<dbReference type="GO" id="GO:0000155">
    <property type="term" value="F:phosphorelay sensor kinase activity"/>
    <property type="evidence" value="ECO:0007669"/>
    <property type="project" value="InterPro"/>
</dbReference>
<protein>
    <submittedName>
        <fullName evidence="2">Aldolase</fullName>
    </submittedName>
</protein>
<dbReference type="GO" id="GO:0005524">
    <property type="term" value="F:ATP binding"/>
    <property type="evidence" value="ECO:0007669"/>
    <property type="project" value="InterPro"/>
</dbReference>
<gene>
    <name evidence="2" type="ORF">MJG50_13115</name>
</gene>
<reference evidence="2" key="1">
    <citation type="submission" date="2022-02" db="EMBL/GenBank/DDBJ databases">
        <title>Fredinandcohnia quinoae sp. nov. isolated from Chenopodium quinoa seeds.</title>
        <authorList>
            <person name="Saati-Santamaria Z."/>
            <person name="Flores-Felix J.D."/>
            <person name="Igual J.M."/>
            <person name="Velazquez E."/>
            <person name="Garcia-Fraile P."/>
            <person name="Martinez-Molina E."/>
        </authorList>
    </citation>
    <scope>NUCLEOTIDE SEQUENCE</scope>
    <source>
        <strain evidence="2">SECRCQ15</strain>
    </source>
</reference>
<feature type="domain" description="HPr kinase/phosphorylase C-terminal" evidence="1">
    <location>
        <begin position="118"/>
        <end position="168"/>
    </location>
</feature>
<dbReference type="InterPro" id="IPR027417">
    <property type="entry name" value="P-loop_NTPase"/>
</dbReference>
<accession>A0AAW5E0Y5</accession>
<organism evidence="2 3">
    <name type="scientific">Fredinandcohnia quinoae</name>
    <dbReference type="NCBI Taxonomy" id="2918902"/>
    <lineage>
        <taxon>Bacteria</taxon>
        <taxon>Bacillati</taxon>
        <taxon>Bacillota</taxon>
        <taxon>Bacilli</taxon>
        <taxon>Bacillales</taxon>
        <taxon>Bacillaceae</taxon>
        <taxon>Fredinandcohnia</taxon>
    </lineage>
</organism>
<dbReference type="SUPFAM" id="SSF52540">
    <property type="entry name" value="P-loop containing nucleoside triphosphate hydrolases"/>
    <property type="match status" value="1"/>
</dbReference>
<dbReference type="AlphaFoldDB" id="A0AAW5E0Y5"/>